<dbReference type="EMBL" id="CP003631">
    <property type="protein sequence ID" value="AFZ22017.1"/>
    <property type="molecule type" value="Genomic_DNA"/>
</dbReference>
<accession>K9WR32</accession>
<gene>
    <name evidence="2" type="ORF">Mic7113_6437</name>
</gene>
<keyword evidence="3" id="KW-1185">Reference proteome</keyword>
<sequence length="280" mass="31356">MQLIDHVARWLEEAGLSQAAIGQWKFNALAAAYPDDLMIQSVCQQASSLLGATQSLPEVGMTATDVSLQLSESLGRKIKPADINKALVDLGYQIRHEDKRIWELTEEGKEQGLSLLSTSKTNKWSGPQVKWYSSIIPILEAYFSNIGEQSDGSQSLNSQKLESKTRVSSAPKEASDSTVVTEVLKDDSAATTAYKASSKPKTEKESWFISDRLKFLKLKTTADMRMHIEMEAAEAYKEKHGKLPSKQLDKQKQCELYHEVDLEMLDTIIHKVMARYKNKA</sequence>
<protein>
    <submittedName>
        <fullName evidence="2">Uncharacterized protein</fullName>
    </submittedName>
</protein>
<keyword evidence="2" id="KW-0614">Plasmid</keyword>
<organism evidence="2 3">
    <name type="scientific">Allocoleopsis franciscana PCC 7113</name>
    <dbReference type="NCBI Taxonomy" id="1173027"/>
    <lineage>
        <taxon>Bacteria</taxon>
        <taxon>Bacillati</taxon>
        <taxon>Cyanobacteriota</taxon>
        <taxon>Cyanophyceae</taxon>
        <taxon>Coleofasciculales</taxon>
        <taxon>Coleofasciculaceae</taxon>
        <taxon>Allocoleopsis</taxon>
        <taxon>Allocoleopsis franciscana</taxon>
    </lineage>
</organism>
<dbReference type="Proteomes" id="UP000010471">
    <property type="component" value="Plasmid pMIC7113.01"/>
</dbReference>
<evidence type="ECO:0000313" key="3">
    <source>
        <dbReference type="Proteomes" id="UP000010471"/>
    </source>
</evidence>
<dbReference type="AlphaFoldDB" id="K9WR32"/>
<reference evidence="2 3" key="1">
    <citation type="submission" date="2012-06" db="EMBL/GenBank/DDBJ databases">
        <title>Finished plasmid 1 of genome of Microcoleus sp. PCC 7113.</title>
        <authorList>
            <consortium name="US DOE Joint Genome Institute"/>
            <person name="Gugger M."/>
            <person name="Coursin T."/>
            <person name="Rippka R."/>
            <person name="Tandeau De Marsac N."/>
            <person name="Huntemann M."/>
            <person name="Wei C.-L."/>
            <person name="Han J."/>
            <person name="Detter J.C."/>
            <person name="Han C."/>
            <person name="Tapia R."/>
            <person name="Chen A."/>
            <person name="Kyrpides N."/>
            <person name="Mavromatis K."/>
            <person name="Markowitz V."/>
            <person name="Szeto E."/>
            <person name="Ivanova N."/>
            <person name="Pagani I."/>
            <person name="Pati A."/>
            <person name="Goodwin L."/>
            <person name="Nordberg H.P."/>
            <person name="Cantor M.N."/>
            <person name="Hua S.X."/>
            <person name="Woyke T."/>
            <person name="Kerfeld C.A."/>
        </authorList>
    </citation>
    <scope>NUCLEOTIDE SEQUENCE [LARGE SCALE GENOMIC DNA]</scope>
    <source>
        <strain evidence="2 3">PCC 7113</strain>
        <plasmid evidence="2 3">pMIC7113.01</plasmid>
    </source>
</reference>
<feature type="compositionally biased region" description="Polar residues" evidence="1">
    <location>
        <begin position="151"/>
        <end position="160"/>
    </location>
</feature>
<proteinExistence type="predicted"/>
<name>K9WR32_9CYAN</name>
<feature type="region of interest" description="Disordered" evidence="1">
    <location>
        <begin position="151"/>
        <end position="179"/>
    </location>
</feature>
<dbReference type="HOGENOM" id="CLU_1022032_0_0_3"/>
<evidence type="ECO:0000256" key="1">
    <source>
        <dbReference type="SAM" id="MobiDB-lite"/>
    </source>
</evidence>
<evidence type="ECO:0000313" key="2">
    <source>
        <dbReference type="EMBL" id="AFZ22017.1"/>
    </source>
</evidence>
<dbReference type="KEGG" id="mic:Mic7113_6437"/>
<geneLocation type="plasmid" evidence="2 3">
    <name>pMIC7113.01</name>
</geneLocation>